<protein>
    <submittedName>
        <fullName evidence="1">Uncharacterized protein</fullName>
    </submittedName>
</protein>
<dbReference type="Proteomes" id="UP000184010">
    <property type="component" value="Unassembled WGS sequence"/>
</dbReference>
<evidence type="ECO:0000313" key="2">
    <source>
        <dbReference type="Proteomes" id="UP000184010"/>
    </source>
</evidence>
<dbReference type="EMBL" id="FRDN01000006">
    <property type="protein sequence ID" value="SHN68745.1"/>
    <property type="molecule type" value="Genomic_DNA"/>
</dbReference>
<reference evidence="2" key="1">
    <citation type="submission" date="2016-12" db="EMBL/GenBank/DDBJ databases">
        <authorList>
            <person name="Varghese N."/>
            <person name="Submissions S."/>
        </authorList>
    </citation>
    <scope>NUCLEOTIDE SEQUENCE [LARGE SCALE GENOMIC DNA]</scope>
    <source>
        <strain evidence="2">DSM 11544</strain>
    </source>
</reference>
<dbReference type="STRING" id="1121395.SAMN02745215_01838"/>
<gene>
    <name evidence="1" type="ORF">SAMN02745215_01838</name>
</gene>
<evidence type="ECO:0000313" key="1">
    <source>
        <dbReference type="EMBL" id="SHN68745.1"/>
    </source>
</evidence>
<accession>A0A1M7TDE6</accession>
<proteinExistence type="predicted"/>
<sequence>MNPLGMKALADDFRLIGLFLFDLYSALHLQKKYGTIKDGAYE</sequence>
<keyword evidence="2" id="KW-1185">Reference proteome</keyword>
<dbReference type="AlphaFoldDB" id="A0A1M7TDE6"/>
<organism evidence="1 2">
    <name type="scientific">Desulfitobacterium chlororespirans DSM 11544</name>
    <dbReference type="NCBI Taxonomy" id="1121395"/>
    <lineage>
        <taxon>Bacteria</taxon>
        <taxon>Bacillati</taxon>
        <taxon>Bacillota</taxon>
        <taxon>Clostridia</taxon>
        <taxon>Eubacteriales</taxon>
        <taxon>Desulfitobacteriaceae</taxon>
        <taxon>Desulfitobacterium</taxon>
    </lineage>
</organism>
<name>A0A1M7TDE6_9FIRM</name>